<accession>Q5NA27</accession>
<gene>
    <name evidence="2" type="primary">P0018C10.42</name>
</gene>
<name>Q5NA27_ORYSJ</name>
<sequence length="207" mass="21974">MPHGEEEGEEDAGCSSTRTRREGGLGSTDGRAPASASSEMAAVGGGRVELAAKGIEEEQRHSRRPLGPCPTPLFVAPPRPSTRNRHHGKSLHASTQPSSLPPFVARRRRPSSSHGSGPSSTRRCGPPTAATSTRSWPAAALHEPPLLVEPSQRPLLLNASPRPTHRRYLHPQPASPSSLREPAPARIPSLRGPPPLPLRASLPKHTG</sequence>
<dbReference type="Proteomes" id="UP000817658">
    <property type="component" value="Chromosome 1"/>
</dbReference>
<dbReference type="AlphaFoldDB" id="Q5NA27"/>
<protein>
    <submittedName>
        <fullName evidence="2">Uncharacterized protein</fullName>
    </submittedName>
</protein>
<feature type="compositionally biased region" description="Acidic residues" evidence="1">
    <location>
        <begin position="1"/>
        <end position="12"/>
    </location>
</feature>
<feature type="compositionally biased region" description="Low complexity" evidence="1">
    <location>
        <begin position="198"/>
        <end position="207"/>
    </location>
</feature>
<proteinExistence type="predicted"/>
<feature type="compositionally biased region" description="Low complexity" evidence="1">
    <location>
        <begin position="112"/>
        <end position="123"/>
    </location>
</feature>
<organism evidence="2">
    <name type="scientific">Oryza sativa subsp. japonica</name>
    <name type="common">Rice</name>
    <dbReference type="NCBI Taxonomy" id="39947"/>
    <lineage>
        <taxon>Eukaryota</taxon>
        <taxon>Viridiplantae</taxon>
        <taxon>Streptophyta</taxon>
        <taxon>Embryophyta</taxon>
        <taxon>Tracheophyta</taxon>
        <taxon>Spermatophyta</taxon>
        <taxon>Magnoliopsida</taxon>
        <taxon>Liliopsida</taxon>
        <taxon>Poales</taxon>
        <taxon>Poaceae</taxon>
        <taxon>BOP clade</taxon>
        <taxon>Oryzoideae</taxon>
        <taxon>Oryzeae</taxon>
        <taxon>Oryzinae</taxon>
        <taxon>Oryza</taxon>
        <taxon>Oryza sativa</taxon>
    </lineage>
</organism>
<evidence type="ECO:0000256" key="1">
    <source>
        <dbReference type="SAM" id="MobiDB-lite"/>
    </source>
</evidence>
<evidence type="ECO:0000313" key="2">
    <source>
        <dbReference type="EMBL" id="BAD81672.1"/>
    </source>
</evidence>
<dbReference type="EMBL" id="AP003227">
    <property type="protein sequence ID" value="BAD81672.1"/>
    <property type="molecule type" value="Genomic_DNA"/>
</dbReference>
<feature type="region of interest" description="Disordered" evidence="1">
    <location>
        <begin position="1"/>
        <end position="207"/>
    </location>
</feature>
<reference evidence="2" key="1">
    <citation type="journal article" date="2002" name="Nature">
        <title>The genome sequence and structure of rice chromosome 1.</title>
        <authorList>
            <person name="Sasaki T."/>
            <person name="Matsumoto T."/>
            <person name="Yamamoto K."/>
            <person name="Sakata K."/>
            <person name="Baba T."/>
            <person name="Katayose Y."/>
            <person name="Wu J."/>
            <person name="Niimura Y."/>
            <person name="Cheng Z."/>
            <person name="Nagamura Y."/>
            <person name="Antonio B.A."/>
            <person name="Kanamori H."/>
            <person name="Hosokawa S."/>
            <person name="Masukawa M."/>
            <person name="Arikawa K."/>
            <person name="Chiden Y."/>
            <person name="Hayashi M."/>
            <person name="Okamoto M."/>
            <person name="Ando T."/>
            <person name="Aoki H."/>
            <person name="Arita K."/>
            <person name="Hamada M."/>
            <person name="Harada C."/>
            <person name="Hijishita S."/>
            <person name="Honda M."/>
            <person name="Ichikawa Y."/>
            <person name="Idonuma A."/>
            <person name="Iijima M."/>
            <person name="Ikeda M."/>
            <person name="Ikeno M."/>
            <person name="Itoh S."/>
            <person name="Itoh T."/>
            <person name="Itoh Y."/>
            <person name="Itoh Y."/>
            <person name="Iwabuchi A."/>
            <person name="Kamiya K."/>
            <person name="Karasawa W."/>
            <person name="Katagiri S."/>
            <person name="Kikuta A."/>
            <person name="Kobayashi N."/>
            <person name="Kono I."/>
            <person name="Machita K."/>
            <person name="Maehara T."/>
            <person name="Mizuno H."/>
            <person name="Mizubayashi T."/>
            <person name="Mukai Y."/>
            <person name="Nagasaki H."/>
            <person name="Nakashima M."/>
            <person name="Nakama Y."/>
            <person name="Nakamichi Y."/>
            <person name="Nakamura M."/>
            <person name="Namiki N."/>
            <person name="Negishi M."/>
            <person name="Ohta I."/>
            <person name="Ono N."/>
            <person name="Saji S."/>
            <person name="Sakai K."/>
            <person name="Shibata M."/>
            <person name="Shimokawa T."/>
            <person name="Shomura A."/>
            <person name="Song J."/>
            <person name="Takazaki Y."/>
            <person name="Terasawa K."/>
            <person name="Tsuji K."/>
            <person name="Waki K."/>
            <person name="Yamagata H."/>
            <person name="Yamane H."/>
            <person name="Yoshiki S."/>
            <person name="Yoshihara R."/>
            <person name="Yukawa K."/>
            <person name="Zhong H."/>
            <person name="Iwama H."/>
            <person name="Endo T."/>
            <person name="Ito H."/>
            <person name="Hahn J.H."/>
            <person name="Kim H.I."/>
            <person name="Eun M.Y."/>
            <person name="Yano M."/>
            <person name="Jiang J."/>
            <person name="Gojobori T."/>
        </authorList>
    </citation>
    <scope>NUCLEOTIDE SEQUENCE [LARGE SCALE GENOMIC DNA]</scope>
</reference>
<feature type="compositionally biased region" description="Pro residues" evidence="1">
    <location>
        <begin position="67"/>
        <end position="80"/>
    </location>
</feature>